<name>A0A4W5LXY7_9TELE</name>
<reference evidence="1" key="2">
    <citation type="submission" date="2025-08" db="UniProtKB">
        <authorList>
            <consortium name="Ensembl"/>
        </authorList>
    </citation>
    <scope>IDENTIFICATION</scope>
</reference>
<dbReference type="Proteomes" id="UP000314982">
    <property type="component" value="Unassembled WGS sequence"/>
</dbReference>
<keyword evidence="2" id="KW-1185">Reference proteome</keyword>
<proteinExistence type="predicted"/>
<organism evidence="1 2">
    <name type="scientific">Hucho hucho</name>
    <name type="common">huchen</name>
    <dbReference type="NCBI Taxonomy" id="62062"/>
    <lineage>
        <taxon>Eukaryota</taxon>
        <taxon>Metazoa</taxon>
        <taxon>Chordata</taxon>
        <taxon>Craniata</taxon>
        <taxon>Vertebrata</taxon>
        <taxon>Euteleostomi</taxon>
        <taxon>Actinopterygii</taxon>
        <taxon>Neopterygii</taxon>
        <taxon>Teleostei</taxon>
        <taxon>Protacanthopterygii</taxon>
        <taxon>Salmoniformes</taxon>
        <taxon>Salmonidae</taxon>
        <taxon>Salmoninae</taxon>
        <taxon>Hucho</taxon>
    </lineage>
</organism>
<evidence type="ECO:0000313" key="1">
    <source>
        <dbReference type="Ensembl" id="ENSHHUP00000030897.1"/>
    </source>
</evidence>
<reference evidence="2" key="1">
    <citation type="submission" date="2018-06" db="EMBL/GenBank/DDBJ databases">
        <title>Genome assembly of Danube salmon.</title>
        <authorList>
            <person name="Macqueen D.J."/>
            <person name="Gundappa M.K."/>
        </authorList>
    </citation>
    <scope>NUCLEOTIDE SEQUENCE [LARGE SCALE GENOMIC DNA]</scope>
</reference>
<dbReference type="GeneTree" id="ENSGT00970000198157"/>
<dbReference type="AlphaFoldDB" id="A0A4W5LXY7"/>
<reference evidence="1" key="3">
    <citation type="submission" date="2025-09" db="UniProtKB">
        <authorList>
            <consortium name="Ensembl"/>
        </authorList>
    </citation>
    <scope>IDENTIFICATION</scope>
</reference>
<dbReference type="Ensembl" id="ENSHHUT00000032178.1">
    <property type="protein sequence ID" value="ENSHHUP00000030897.1"/>
    <property type="gene ID" value="ENSHHUG00000019651.1"/>
</dbReference>
<sequence length="116" mass="13166">MEEVEGEDAAHSDTRVLNEPEFPFCYRLHRVKDVMERNSVSIEEVISELAITLQLYTLSPLPCSVCCTAWSPGMVCPIATVAWRGQSGLGGRHRHHRHCRGTLWNLYYLPNLAEVL</sequence>
<evidence type="ECO:0000313" key="2">
    <source>
        <dbReference type="Proteomes" id="UP000314982"/>
    </source>
</evidence>
<protein>
    <submittedName>
        <fullName evidence="1">Uncharacterized protein</fullName>
    </submittedName>
</protein>
<accession>A0A4W5LXY7</accession>